<proteinExistence type="predicted"/>
<evidence type="ECO:0000256" key="1">
    <source>
        <dbReference type="SAM" id="Coils"/>
    </source>
</evidence>
<evidence type="ECO:0000313" key="3">
    <source>
        <dbReference type="Proteomes" id="UP001301152"/>
    </source>
</evidence>
<name>A0ABT3QDT7_9PROT</name>
<keyword evidence="1" id="KW-0175">Coiled coil</keyword>
<accession>A0ABT3QDT7</accession>
<evidence type="ECO:0000313" key="2">
    <source>
        <dbReference type="EMBL" id="MCX2563454.1"/>
    </source>
</evidence>
<reference evidence="2 3" key="1">
    <citation type="submission" date="2022-11" db="EMBL/GenBank/DDBJ databases">
        <title>Genome sequencing of Acetobacter type strain.</title>
        <authorList>
            <person name="Heo J."/>
            <person name="Lee D."/>
            <person name="Han B.-H."/>
            <person name="Hong S.-B."/>
            <person name="Kwon S.-W."/>
        </authorList>
    </citation>
    <scope>NUCLEOTIDE SEQUENCE [LARGE SCALE GENOMIC DNA]</scope>
    <source>
        <strain evidence="2 3">KACC 21253</strain>
    </source>
</reference>
<keyword evidence="3" id="KW-1185">Reference proteome</keyword>
<dbReference type="RefSeq" id="WP_173559132.1">
    <property type="nucleotide sequence ID" value="NZ_JAPIUZ010000002.1"/>
</dbReference>
<feature type="coiled-coil region" evidence="1">
    <location>
        <begin position="40"/>
        <end position="67"/>
    </location>
</feature>
<organism evidence="2 3">
    <name type="scientific">Acetobacter thailandicus</name>
    <dbReference type="NCBI Taxonomy" id="1502842"/>
    <lineage>
        <taxon>Bacteria</taxon>
        <taxon>Pseudomonadati</taxon>
        <taxon>Pseudomonadota</taxon>
        <taxon>Alphaproteobacteria</taxon>
        <taxon>Acetobacterales</taxon>
        <taxon>Acetobacteraceae</taxon>
        <taxon>Acetobacter</taxon>
    </lineage>
</organism>
<dbReference type="EMBL" id="JAPIUZ010000002">
    <property type="protein sequence ID" value="MCX2563454.1"/>
    <property type="molecule type" value="Genomic_DNA"/>
</dbReference>
<gene>
    <name evidence="2" type="ORF">OQ497_05685</name>
</gene>
<protein>
    <submittedName>
        <fullName evidence="2">Uncharacterized protein</fullName>
    </submittedName>
</protein>
<dbReference type="Proteomes" id="UP001301152">
    <property type="component" value="Unassembled WGS sequence"/>
</dbReference>
<comment type="caution">
    <text evidence="2">The sequence shown here is derived from an EMBL/GenBank/DDBJ whole genome shotgun (WGS) entry which is preliminary data.</text>
</comment>
<sequence>MDKQTSDLTSLLEDALTVRQNLSFYRTRVRELSRHCDQQEASHNKRINDLQAEIQSLHQQAEASRHALASLKASSSWRLTAPLRVIARLAHKGLTFAKLLATGRFADIRTLLKKAGVTRPSVKDCAYTPGAILILSRPDDTSGMARALSAALTAAGLKAETVSSMPDICTAQFCFVINPQKFEELPPATHRICVQPAFTPGSLPENYVAILKDSRAVLAESQQEIEALAQQGITYPSVFYVPEPGSEGDFHFFLCRLMMALGATDFSALYDQCAQHEIKTQLIALSLPETFERHELLKSKTSAALVFPGLRATPGWVGAACSFKYLAKKLLEAGVEQALIFEDDAEFTEGMNPEDILSFALKIRQEHCRWDVFSAFISDLHPDAIISSVFEADGRQCVLLNRMVGMVCNVYSRNALALIAEWDETNPDVGHNTIDRYLEAHDDLKIVTTCPFLVGHNEEMTSSLWHVKNSTMNHAFTTSSNLLFEKIWQFRTEKALKQGKE</sequence>